<dbReference type="AlphaFoldDB" id="A0A9P8A8R5"/>
<dbReference type="GO" id="GO:0045944">
    <property type="term" value="P:positive regulation of transcription by RNA polymerase II"/>
    <property type="evidence" value="ECO:0007669"/>
    <property type="project" value="TreeGrafter"/>
</dbReference>
<accession>A0A9P8A8R5</accession>
<sequence>MQVQAVPAVIMPSLTSTSSTHTSNSARSVVSSTPARAFSPENDPHPSWMFFPPAASYILHPTSEPSPTATSPTRPSASSTRTNSKSTTNSTLPSSTPSTHHRILDHCFHLSIETRLKQAEAQYLASTQEQAVEQQIREQQEQHQPPISALKQDDWRRRQRSLVDEAVVLGRKGSNVEAIVDGILKSHRSSGPLQTLPRHLKHRLHLCQLTSMVFGRFDVASSTNNSAGLNIYSAFHSRRHGASRAAIQHHLANSPQGQKTRAFFAQPIHSSSYCRRHHRKDCQRTCCTLAKMQQQQQQALEQKKKMTNSYYMNHVRKPEQQRVAGLVDAIPAFLKCSAMSYRDIATGMVEKGEHRHLAETHVLEGWYRLLLEMMTQAVIESYLCDGTVGVDTLLDVFSYGDEPEADDVGKEIGTADETSKEVPAGVEHLQFNNLQGQGPPRSHSTTGNQQQQQQQSALQDTITQDRQDDILFVKTPEYESFKSAKDERLQEFLTLRGTSVEQHFIDLATKYPVTVFERQMTHYISRSQKLLVDPKLSRSAEEIGLLIPPATSAYADGSLSMPVSDDEDEDVMEEVSRLEEIKEEEDYQSASILEQREDQQQQQQQQQQQTHSSQRTRHEKMRLATITTSVEDAATSVDHSKKSPTRVQHLPSPPPSVAVSRSSTVSPLTMTASLSEEDESIAEAARILMSNNSSNKKHKLAEVKAEPQDESANKALGHAAKKVKRKPTIMTKPESTSNFENSTEETLEHCPAHVTLDQRVPREVWEYIFNRLYPSQLSRLSMVNKTFYNIVSSLSLWSRMFSSTHGPWRRLRCLRGVPESKSYMLYMCANSVHVCEQCLGQIPFLNAHMHKKPRSQLAPLPTLSTKELEYVGEPLNDYWKIKMCENCYSTGRRAWSGFSPHYLDAVTIARLQWYRSQDGA</sequence>
<name>A0A9P8A8R5_MORAP</name>
<evidence type="ECO:0000259" key="2">
    <source>
        <dbReference type="PROSITE" id="PS50181"/>
    </source>
</evidence>
<dbReference type="InterPro" id="IPR001810">
    <property type="entry name" value="F-box_dom"/>
</dbReference>
<feature type="compositionally biased region" description="Acidic residues" evidence="1">
    <location>
        <begin position="564"/>
        <end position="573"/>
    </location>
</feature>
<feature type="region of interest" description="Disordered" evidence="1">
    <location>
        <begin position="552"/>
        <end position="664"/>
    </location>
</feature>
<gene>
    <name evidence="3" type="ORF">KVV02_004424</name>
</gene>
<comment type="caution">
    <text evidence="3">The sequence shown here is derived from an EMBL/GenBank/DDBJ whole genome shotgun (WGS) entry which is preliminary data.</text>
</comment>
<proteinExistence type="predicted"/>
<dbReference type="Pfam" id="PF12937">
    <property type="entry name" value="F-box-like"/>
    <property type="match status" value="1"/>
</dbReference>
<feature type="compositionally biased region" description="Low complexity" evidence="1">
    <location>
        <begin position="15"/>
        <end position="28"/>
    </location>
</feature>
<feature type="domain" description="F-box" evidence="2">
    <location>
        <begin position="754"/>
        <end position="800"/>
    </location>
</feature>
<dbReference type="SUPFAM" id="SSF81383">
    <property type="entry name" value="F-box domain"/>
    <property type="match status" value="1"/>
</dbReference>
<dbReference type="InterPro" id="IPR051647">
    <property type="entry name" value="Mediator_comp_sub12"/>
</dbReference>
<dbReference type="GO" id="GO:0003713">
    <property type="term" value="F:transcription coactivator activity"/>
    <property type="evidence" value="ECO:0007669"/>
    <property type="project" value="TreeGrafter"/>
</dbReference>
<dbReference type="GO" id="GO:0016592">
    <property type="term" value="C:mediator complex"/>
    <property type="evidence" value="ECO:0007669"/>
    <property type="project" value="TreeGrafter"/>
</dbReference>
<feature type="compositionally biased region" description="Low complexity" evidence="1">
    <location>
        <begin position="449"/>
        <end position="461"/>
    </location>
</feature>
<feature type="region of interest" description="Disordered" evidence="1">
    <location>
        <begin position="59"/>
        <end position="100"/>
    </location>
</feature>
<feature type="region of interest" description="Disordered" evidence="1">
    <location>
        <begin position="15"/>
        <end position="40"/>
    </location>
</feature>
<feature type="compositionally biased region" description="Low complexity" evidence="1">
    <location>
        <begin position="600"/>
        <end position="609"/>
    </location>
</feature>
<organism evidence="3 4">
    <name type="scientific">Mortierella alpina</name>
    <name type="common">Oleaginous fungus</name>
    <name type="synonym">Mortierella renispora</name>
    <dbReference type="NCBI Taxonomy" id="64518"/>
    <lineage>
        <taxon>Eukaryota</taxon>
        <taxon>Fungi</taxon>
        <taxon>Fungi incertae sedis</taxon>
        <taxon>Mucoromycota</taxon>
        <taxon>Mortierellomycotina</taxon>
        <taxon>Mortierellomycetes</taxon>
        <taxon>Mortierellales</taxon>
        <taxon>Mortierellaceae</taxon>
        <taxon>Mortierella</taxon>
    </lineage>
</organism>
<dbReference type="Proteomes" id="UP000717515">
    <property type="component" value="Unassembled WGS sequence"/>
</dbReference>
<dbReference type="InterPro" id="IPR036047">
    <property type="entry name" value="F-box-like_dom_sf"/>
</dbReference>
<dbReference type="EMBL" id="JAIFTL010000067">
    <property type="protein sequence ID" value="KAG9324404.1"/>
    <property type="molecule type" value="Genomic_DNA"/>
</dbReference>
<evidence type="ECO:0000313" key="3">
    <source>
        <dbReference type="EMBL" id="KAG9324404.1"/>
    </source>
</evidence>
<dbReference type="PROSITE" id="PS50181">
    <property type="entry name" value="FBOX"/>
    <property type="match status" value="1"/>
</dbReference>
<feature type="compositionally biased region" description="Low complexity" evidence="1">
    <location>
        <begin position="61"/>
        <end position="98"/>
    </location>
</feature>
<dbReference type="PANTHER" id="PTHR46007:SF8">
    <property type="entry name" value="C2H2-TYPE DOMAIN-CONTAINING PROTEIN"/>
    <property type="match status" value="1"/>
</dbReference>
<feature type="compositionally biased region" description="Polar residues" evidence="1">
    <location>
        <begin position="432"/>
        <end position="448"/>
    </location>
</feature>
<feature type="region of interest" description="Disordered" evidence="1">
    <location>
        <begin position="432"/>
        <end position="461"/>
    </location>
</feature>
<dbReference type="Gene3D" id="1.20.1280.50">
    <property type="match status" value="1"/>
</dbReference>
<reference evidence="3" key="1">
    <citation type="submission" date="2021-07" db="EMBL/GenBank/DDBJ databases">
        <title>Draft genome of Mortierella alpina, strain LL118, isolated from an aspen leaf litter sample.</title>
        <authorList>
            <person name="Yang S."/>
            <person name="Vinatzer B.A."/>
        </authorList>
    </citation>
    <scope>NUCLEOTIDE SEQUENCE</scope>
    <source>
        <strain evidence="3">LL118</strain>
    </source>
</reference>
<evidence type="ECO:0000313" key="4">
    <source>
        <dbReference type="Proteomes" id="UP000717515"/>
    </source>
</evidence>
<dbReference type="SMART" id="SM00256">
    <property type="entry name" value="FBOX"/>
    <property type="match status" value="1"/>
</dbReference>
<evidence type="ECO:0000256" key="1">
    <source>
        <dbReference type="SAM" id="MobiDB-lite"/>
    </source>
</evidence>
<protein>
    <recommendedName>
        <fullName evidence="2">F-box domain-containing protein</fullName>
    </recommendedName>
</protein>
<dbReference type="PANTHER" id="PTHR46007">
    <property type="entry name" value="MEDIATOR OF RNA POLYMERASE II TRANSCRIPTION SUBUNIT 12"/>
    <property type="match status" value="1"/>
</dbReference>